<evidence type="ECO:0000256" key="1">
    <source>
        <dbReference type="ARBA" id="ARBA00023015"/>
    </source>
</evidence>
<dbReference type="PROSITE" id="PS01124">
    <property type="entry name" value="HTH_ARAC_FAMILY_2"/>
    <property type="match status" value="1"/>
</dbReference>
<evidence type="ECO:0000313" key="5">
    <source>
        <dbReference type="EMBL" id="MDO1450520.1"/>
    </source>
</evidence>
<reference evidence="5" key="1">
    <citation type="submission" date="2023-07" db="EMBL/GenBank/DDBJ databases">
        <title>The genome sequence of Rhodocytophaga aerolata KACC 12507.</title>
        <authorList>
            <person name="Zhang X."/>
        </authorList>
    </citation>
    <scope>NUCLEOTIDE SEQUENCE</scope>
    <source>
        <strain evidence="5">KACC 12507</strain>
    </source>
</reference>
<comment type="caution">
    <text evidence="5">The sequence shown here is derived from an EMBL/GenBank/DDBJ whole genome shotgun (WGS) entry which is preliminary data.</text>
</comment>
<dbReference type="PANTHER" id="PTHR43280">
    <property type="entry name" value="ARAC-FAMILY TRANSCRIPTIONAL REGULATOR"/>
    <property type="match status" value="1"/>
</dbReference>
<dbReference type="Gene3D" id="1.10.10.60">
    <property type="entry name" value="Homeodomain-like"/>
    <property type="match status" value="1"/>
</dbReference>
<keyword evidence="2" id="KW-0238">DNA-binding</keyword>
<keyword evidence="1" id="KW-0805">Transcription regulation</keyword>
<name>A0ABT8RI95_9BACT</name>
<dbReference type="SUPFAM" id="SSF51215">
    <property type="entry name" value="Regulatory protein AraC"/>
    <property type="match status" value="1"/>
</dbReference>
<dbReference type="SUPFAM" id="SSF46689">
    <property type="entry name" value="Homeodomain-like"/>
    <property type="match status" value="1"/>
</dbReference>
<dbReference type="Proteomes" id="UP001168528">
    <property type="component" value="Unassembled WGS sequence"/>
</dbReference>
<protein>
    <submittedName>
        <fullName evidence="5">Helix-turn-helix transcriptional regulator</fullName>
    </submittedName>
</protein>
<evidence type="ECO:0000313" key="6">
    <source>
        <dbReference type="Proteomes" id="UP001168528"/>
    </source>
</evidence>
<dbReference type="SMART" id="SM00342">
    <property type="entry name" value="HTH_ARAC"/>
    <property type="match status" value="1"/>
</dbReference>
<keyword evidence="6" id="KW-1185">Reference proteome</keyword>
<dbReference type="Pfam" id="PF02311">
    <property type="entry name" value="AraC_binding"/>
    <property type="match status" value="1"/>
</dbReference>
<dbReference type="EMBL" id="JAUKPO010000032">
    <property type="protein sequence ID" value="MDO1450520.1"/>
    <property type="molecule type" value="Genomic_DNA"/>
</dbReference>
<dbReference type="Pfam" id="PF12833">
    <property type="entry name" value="HTH_18"/>
    <property type="match status" value="1"/>
</dbReference>
<keyword evidence="3" id="KW-0804">Transcription</keyword>
<feature type="domain" description="HTH araC/xylS-type" evidence="4">
    <location>
        <begin position="189"/>
        <end position="275"/>
    </location>
</feature>
<organism evidence="5 6">
    <name type="scientific">Rhodocytophaga aerolata</name>
    <dbReference type="NCBI Taxonomy" id="455078"/>
    <lineage>
        <taxon>Bacteria</taxon>
        <taxon>Pseudomonadati</taxon>
        <taxon>Bacteroidota</taxon>
        <taxon>Cytophagia</taxon>
        <taxon>Cytophagales</taxon>
        <taxon>Rhodocytophagaceae</taxon>
        <taxon>Rhodocytophaga</taxon>
    </lineage>
</organism>
<evidence type="ECO:0000259" key="4">
    <source>
        <dbReference type="PROSITE" id="PS01124"/>
    </source>
</evidence>
<dbReference type="RefSeq" id="WP_302041322.1">
    <property type="nucleotide sequence ID" value="NZ_JAUKPO010000032.1"/>
</dbReference>
<dbReference type="InterPro" id="IPR003313">
    <property type="entry name" value="AraC-bd"/>
</dbReference>
<dbReference type="InterPro" id="IPR018060">
    <property type="entry name" value="HTH_AraC"/>
</dbReference>
<dbReference type="InterPro" id="IPR009057">
    <property type="entry name" value="Homeodomain-like_sf"/>
</dbReference>
<dbReference type="InterPro" id="IPR037923">
    <property type="entry name" value="HTH-like"/>
</dbReference>
<dbReference type="PANTHER" id="PTHR43280:SF32">
    <property type="entry name" value="TRANSCRIPTIONAL REGULATORY PROTEIN"/>
    <property type="match status" value="1"/>
</dbReference>
<sequence>MKTQFPIFNICNLSQSNQEDIIISRFASYLEKHQNLILSHKHSFYHLVLFTEGAGSHAIDFQSFLVKPYQLYFMVPGQVHSWSFEGKVDGYVVNFSTQFFQSLLLKTDYLEQFPFFSGSGEDSVVDLPDNLQPIVLDLFEKLVYESEALQRLSQDMVRVLLLQLFILIGRLNFENPTHQATAFNYTLVRKYQKLVEKNYTSLKLPKEYAELLFITPSHLNTLCNEMLGLSAGEVIRDRIMLEAKRLLTNLALTISEVADQLNFADNSYFTKFFKKSCRRPRQIN</sequence>
<evidence type="ECO:0000256" key="2">
    <source>
        <dbReference type="ARBA" id="ARBA00023125"/>
    </source>
</evidence>
<proteinExistence type="predicted"/>
<evidence type="ECO:0000256" key="3">
    <source>
        <dbReference type="ARBA" id="ARBA00023163"/>
    </source>
</evidence>
<gene>
    <name evidence="5" type="ORF">Q0590_29865</name>
</gene>
<accession>A0ABT8RI95</accession>